<name>A0A1U7LPS4_NEOID</name>
<evidence type="ECO:0000256" key="1">
    <source>
        <dbReference type="ARBA" id="ARBA00010014"/>
    </source>
</evidence>
<dbReference type="PROSITE" id="PS00628">
    <property type="entry name" value="RIBOSOMAL_S19E"/>
    <property type="match status" value="1"/>
</dbReference>
<evidence type="ECO:0000313" key="5">
    <source>
        <dbReference type="EMBL" id="OLL24521.1"/>
    </source>
</evidence>
<dbReference type="GO" id="GO:0003735">
    <property type="term" value="F:structural constituent of ribosome"/>
    <property type="evidence" value="ECO:0007669"/>
    <property type="project" value="InterPro"/>
</dbReference>
<dbReference type="GO" id="GO:0000028">
    <property type="term" value="P:ribosomal small subunit assembly"/>
    <property type="evidence" value="ECO:0007669"/>
    <property type="project" value="TreeGrafter"/>
</dbReference>
<dbReference type="GO" id="GO:0006412">
    <property type="term" value="P:translation"/>
    <property type="evidence" value="ECO:0007669"/>
    <property type="project" value="InterPro"/>
</dbReference>
<dbReference type="FunFam" id="1.10.10.10:FF:000118">
    <property type="entry name" value="40S ribosomal protein S19"/>
    <property type="match status" value="1"/>
</dbReference>
<dbReference type="Gene3D" id="1.10.10.10">
    <property type="entry name" value="Winged helix-like DNA-binding domain superfamily/Winged helix DNA-binding domain"/>
    <property type="match status" value="1"/>
</dbReference>
<proteinExistence type="inferred from homology"/>
<dbReference type="InterPro" id="IPR018277">
    <property type="entry name" value="Ribosomal_eS19_CS"/>
</dbReference>
<dbReference type="Pfam" id="PF01090">
    <property type="entry name" value="Ribosomal_S19e"/>
    <property type="match status" value="1"/>
</dbReference>
<evidence type="ECO:0000313" key="6">
    <source>
        <dbReference type="Proteomes" id="UP000186594"/>
    </source>
</evidence>
<dbReference type="SMART" id="SM01413">
    <property type="entry name" value="Ribosomal_S19e"/>
    <property type="match status" value="1"/>
</dbReference>
<dbReference type="PANTHER" id="PTHR11710:SF0">
    <property type="entry name" value="40S RIBOSOMAL PROTEIN S19"/>
    <property type="match status" value="1"/>
</dbReference>
<dbReference type="EMBL" id="LXFE01000753">
    <property type="protein sequence ID" value="OLL24521.1"/>
    <property type="molecule type" value="Genomic_DNA"/>
</dbReference>
<evidence type="ECO:0000256" key="3">
    <source>
        <dbReference type="ARBA" id="ARBA00023274"/>
    </source>
</evidence>
<protein>
    <submittedName>
        <fullName evidence="5">40S ribosomal protein S19-B</fullName>
    </submittedName>
</protein>
<feature type="compositionally biased region" description="Basic residues" evidence="4">
    <location>
        <begin position="79"/>
        <end position="90"/>
    </location>
</feature>
<dbReference type="InterPro" id="IPR036390">
    <property type="entry name" value="WH_DNA-bd_sf"/>
</dbReference>
<keyword evidence="3" id="KW-0687">Ribonucleoprotein</keyword>
<dbReference type="OrthoDB" id="428974at2759"/>
<dbReference type="SUPFAM" id="SSF46785">
    <property type="entry name" value="Winged helix' DNA-binding domain"/>
    <property type="match status" value="1"/>
</dbReference>
<dbReference type="InterPro" id="IPR036388">
    <property type="entry name" value="WH-like_DNA-bd_sf"/>
</dbReference>
<evidence type="ECO:0000256" key="2">
    <source>
        <dbReference type="ARBA" id="ARBA00022980"/>
    </source>
</evidence>
<accession>A0A1U7LPS4</accession>
<dbReference type="Proteomes" id="UP000186594">
    <property type="component" value="Unassembled WGS sequence"/>
</dbReference>
<dbReference type="AlphaFoldDB" id="A0A1U7LPS4"/>
<keyword evidence="2 5" id="KW-0689">Ribosomal protein</keyword>
<comment type="similarity">
    <text evidence="1">Belongs to the eukaryotic ribosomal protein eS19 family.</text>
</comment>
<dbReference type="GO" id="GO:0022627">
    <property type="term" value="C:cytosolic small ribosomal subunit"/>
    <property type="evidence" value="ECO:0007669"/>
    <property type="project" value="TreeGrafter"/>
</dbReference>
<dbReference type="OMA" id="WAPFVKT"/>
<dbReference type="STRING" id="1198029.A0A1U7LPS4"/>
<keyword evidence="6" id="KW-1185">Reference proteome</keyword>
<reference evidence="5 6" key="1">
    <citation type="submission" date="2016-04" db="EMBL/GenBank/DDBJ databases">
        <title>Evolutionary innovation and constraint leading to complex multicellularity in the Ascomycota.</title>
        <authorList>
            <person name="Cisse O."/>
            <person name="Nguyen A."/>
            <person name="Hewitt D.A."/>
            <person name="Jedd G."/>
            <person name="Stajich J.E."/>
        </authorList>
    </citation>
    <scope>NUCLEOTIDE SEQUENCE [LARGE SCALE GENOMIC DNA]</scope>
    <source>
        <strain evidence="5 6">DAH-3</strain>
    </source>
</reference>
<organism evidence="5 6">
    <name type="scientific">Neolecta irregularis (strain DAH-3)</name>
    <dbReference type="NCBI Taxonomy" id="1198029"/>
    <lineage>
        <taxon>Eukaryota</taxon>
        <taxon>Fungi</taxon>
        <taxon>Dikarya</taxon>
        <taxon>Ascomycota</taxon>
        <taxon>Taphrinomycotina</taxon>
        <taxon>Neolectales</taxon>
        <taxon>Neolectaceae</taxon>
        <taxon>Neolecta</taxon>
    </lineage>
</organism>
<evidence type="ECO:0000256" key="4">
    <source>
        <dbReference type="SAM" id="MobiDB-lite"/>
    </source>
</evidence>
<dbReference type="GO" id="GO:0003723">
    <property type="term" value="F:RNA binding"/>
    <property type="evidence" value="ECO:0007669"/>
    <property type="project" value="TreeGrafter"/>
</dbReference>
<sequence length="146" mass="16359">MGGVSVRDVEADVFIKSYAAYLKRSGKMDMPQWVDIVKTGTFKELAPYNPDWYYIRAAAIARHIYLRKYVGVGQLKKRFGGSKNRGNRPSHHADCSGSVQRKVLQSLEKLGVLEKDERGGRKITQAGQRDLDRIATSIVNGDGDEE</sequence>
<dbReference type="PANTHER" id="PTHR11710">
    <property type="entry name" value="40S RIBOSOMAL PROTEIN S19"/>
    <property type="match status" value="1"/>
</dbReference>
<feature type="region of interest" description="Disordered" evidence="4">
    <location>
        <begin position="79"/>
        <end position="98"/>
    </location>
</feature>
<dbReference type="InterPro" id="IPR001266">
    <property type="entry name" value="Ribosomal_eS19"/>
</dbReference>
<comment type="caution">
    <text evidence="5">The sequence shown here is derived from an EMBL/GenBank/DDBJ whole genome shotgun (WGS) entry which is preliminary data.</text>
</comment>
<gene>
    <name evidence="5" type="ORF">NEOLI_004007</name>
</gene>